<dbReference type="SUPFAM" id="SSF52799">
    <property type="entry name" value="(Phosphotyrosine protein) phosphatases II"/>
    <property type="match status" value="1"/>
</dbReference>
<dbReference type="PROSITE" id="PS00383">
    <property type="entry name" value="TYR_PHOSPHATASE_1"/>
    <property type="match status" value="1"/>
</dbReference>
<keyword evidence="11" id="KW-1185">Reference proteome</keyword>
<evidence type="ECO:0000259" key="8">
    <source>
        <dbReference type="PROSITE" id="PS50055"/>
    </source>
</evidence>
<dbReference type="SUPFAM" id="SSF55550">
    <property type="entry name" value="SH2 domain"/>
    <property type="match status" value="2"/>
</dbReference>
<feature type="domain" description="SH2" evidence="7">
    <location>
        <begin position="5"/>
        <end position="103"/>
    </location>
</feature>
<dbReference type="PANTHER" id="PTHR46559">
    <property type="entry name" value="TYROSINE-PROTEIN PHOSPHATASE NON-RECEPTOR TYPE 11"/>
    <property type="match status" value="1"/>
</dbReference>
<dbReference type="AlphaFoldDB" id="A0A7M5XFU9"/>
<dbReference type="PRINTS" id="PR00700">
    <property type="entry name" value="PRTYPHPHTASE"/>
</dbReference>
<comment type="catalytic activity">
    <reaction evidence="4">
        <text>O-phospho-L-tyrosyl-[protein] + H2O = L-tyrosyl-[protein] + phosphate</text>
        <dbReference type="Rhea" id="RHEA:10684"/>
        <dbReference type="Rhea" id="RHEA-COMP:10136"/>
        <dbReference type="Rhea" id="RHEA-COMP:20101"/>
        <dbReference type="ChEBI" id="CHEBI:15377"/>
        <dbReference type="ChEBI" id="CHEBI:43474"/>
        <dbReference type="ChEBI" id="CHEBI:46858"/>
        <dbReference type="ChEBI" id="CHEBI:61978"/>
        <dbReference type="EC" id="3.1.3.48"/>
    </reaction>
</comment>
<dbReference type="InterPro" id="IPR003595">
    <property type="entry name" value="Tyr_Pase_cat"/>
</dbReference>
<organism evidence="10 11">
    <name type="scientific">Clytia hemisphaerica</name>
    <dbReference type="NCBI Taxonomy" id="252671"/>
    <lineage>
        <taxon>Eukaryota</taxon>
        <taxon>Metazoa</taxon>
        <taxon>Cnidaria</taxon>
        <taxon>Hydrozoa</taxon>
        <taxon>Hydroidolina</taxon>
        <taxon>Leptothecata</taxon>
        <taxon>Obeliida</taxon>
        <taxon>Clytiidae</taxon>
        <taxon>Clytia</taxon>
    </lineage>
</organism>
<evidence type="ECO:0000256" key="6">
    <source>
        <dbReference type="SAM" id="MobiDB-lite"/>
    </source>
</evidence>
<dbReference type="Pfam" id="PF00017">
    <property type="entry name" value="SH2"/>
    <property type="match status" value="2"/>
</dbReference>
<reference evidence="10" key="1">
    <citation type="submission" date="2021-01" db="UniProtKB">
        <authorList>
            <consortium name="EnsemblMetazoa"/>
        </authorList>
    </citation>
    <scope>IDENTIFICATION</scope>
</reference>
<dbReference type="Gene3D" id="3.30.505.10">
    <property type="entry name" value="SH2 domain"/>
    <property type="match status" value="2"/>
</dbReference>
<feature type="domain" description="Tyrosine specific protein phosphatases" evidence="9">
    <location>
        <begin position="422"/>
        <end position="498"/>
    </location>
</feature>
<dbReference type="PROSITE" id="PS50055">
    <property type="entry name" value="TYR_PHOSPHATASE_PTP"/>
    <property type="match status" value="1"/>
</dbReference>
<dbReference type="PROSITE" id="PS50001">
    <property type="entry name" value="SH2"/>
    <property type="match status" value="2"/>
</dbReference>
<feature type="compositionally biased region" description="Basic and acidic residues" evidence="6">
    <location>
        <begin position="516"/>
        <end position="525"/>
    </location>
</feature>
<dbReference type="InterPro" id="IPR000980">
    <property type="entry name" value="SH2"/>
</dbReference>
<dbReference type="RefSeq" id="XP_066911320.1">
    <property type="nucleotide sequence ID" value="XM_067055219.1"/>
</dbReference>
<dbReference type="GO" id="GO:0070374">
    <property type="term" value="P:positive regulation of ERK1 and ERK2 cascade"/>
    <property type="evidence" value="ECO:0007669"/>
    <property type="project" value="TreeGrafter"/>
</dbReference>
<accession>A0A7M5XFU9</accession>
<evidence type="ECO:0000256" key="5">
    <source>
        <dbReference type="PROSITE-ProRule" id="PRU00191"/>
    </source>
</evidence>
<dbReference type="SMART" id="SM00252">
    <property type="entry name" value="SH2"/>
    <property type="match status" value="2"/>
</dbReference>
<dbReference type="InterPro" id="IPR029021">
    <property type="entry name" value="Prot-tyrosine_phosphatase-like"/>
</dbReference>
<evidence type="ECO:0000256" key="4">
    <source>
        <dbReference type="ARBA" id="ARBA00051722"/>
    </source>
</evidence>
<name>A0A7M5XFU9_9CNID</name>
<dbReference type="PRINTS" id="PR00401">
    <property type="entry name" value="SH2DOMAIN"/>
</dbReference>
<dbReference type="GO" id="GO:0004726">
    <property type="term" value="F:non-membrane spanning protein tyrosine phosphatase activity"/>
    <property type="evidence" value="ECO:0007669"/>
    <property type="project" value="TreeGrafter"/>
</dbReference>
<feature type="domain" description="Tyrosine-protein phosphatase" evidence="8">
    <location>
        <begin position="237"/>
        <end position="507"/>
    </location>
</feature>
<evidence type="ECO:0000313" key="10">
    <source>
        <dbReference type="EnsemblMetazoa" id="CLYHEMP021719.1"/>
    </source>
</evidence>
<evidence type="ECO:0000256" key="1">
    <source>
        <dbReference type="ARBA" id="ARBA00013064"/>
    </source>
</evidence>
<keyword evidence="3" id="KW-0904">Protein phosphatase</keyword>
<dbReference type="GeneID" id="136798585"/>
<dbReference type="EnsemblMetazoa" id="CLYHEMT021719.1">
    <property type="protein sequence ID" value="CLYHEMP021719.1"/>
    <property type="gene ID" value="CLYHEMG021719"/>
</dbReference>
<dbReference type="Gene3D" id="3.90.190.10">
    <property type="entry name" value="Protein tyrosine phosphatase superfamily"/>
    <property type="match status" value="1"/>
</dbReference>
<evidence type="ECO:0000259" key="7">
    <source>
        <dbReference type="PROSITE" id="PS50001"/>
    </source>
</evidence>
<dbReference type="GO" id="GO:0005737">
    <property type="term" value="C:cytoplasm"/>
    <property type="evidence" value="ECO:0007669"/>
    <property type="project" value="TreeGrafter"/>
</dbReference>
<dbReference type="PROSITE" id="PS50056">
    <property type="entry name" value="TYR_PHOSPHATASE_2"/>
    <property type="match status" value="1"/>
</dbReference>
<feature type="domain" description="SH2" evidence="7">
    <location>
        <begin position="113"/>
        <end position="209"/>
    </location>
</feature>
<dbReference type="EC" id="3.1.3.48" evidence="1"/>
<evidence type="ECO:0000313" key="11">
    <source>
        <dbReference type="Proteomes" id="UP000594262"/>
    </source>
</evidence>
<dbReference type="InterPro" id="IPR000387">
    <property type="entry name" value="Tyr_Pase_dom"/>
</dbReference>
<dbReference type="PANTHER" id="PTHR46559:SF3">
    <property type="entry name" value="TYROSINE-PROTEIN PHOSPHATASE NON-RECEPTOR TYPE"/>
    <property type="match status" value="1"/>
</dbReference>
<dbReference type="GO" id="GO:0050839">
    <property type="term" value="F:cell adhesion molecule binding"/>
    <property type="evidence" value="ECO:0007669"/>
    <property type="project" value="TreeGrafter"/>
</dbReference>
<protein>
    <recommendedName>
        <fullName evidence="1">protein-tyrosine-phosphatase</fullName>
        <ecNumber evidence="1">3.1.3.48</ecNumber>
    </recommendedName>
</protein>
<feature type="compositionally biased region" description="Pro residues" evidence="6">
    <location>
        <begin position="548"/>
        <end position="560"/>
    </location>
</feature>
<dbReference type="SMART" id="SM00194">
    <property type="entry name" value="PTPc"/>
    <property type="match status" value="1"/>
</dbReference>
<dbReference type="OrthoDB" id="8815311at2759"/>
<dbReference type="InterPro" id="IPR000242">
    <property type="entry name" value="PTP_cat"/>
</dbReference>
<evidence type="ECO:0000259" key="9">
    <source>
        <dbReference type="PROSITE" id="PS50056"/>
    </source>
</evidence>
<dbReference type="Pfam" id="PF00102">
    <property type="entry name" value="Y_phosphatase"/>
    <property type="match status" value="1"/>
</dbReference>
<dbReference type="GO" id="GO:0030971">
    <property type="term" value="F:receptor tyrosine kinase binding"/>
    <property type="evidence" value="ECO:0007669"/>
    <property type="project" value="TreeGrafter"/>
</dbReference>
<dbReference type="RefSeq" id="XP_066911321.1">
    <property type="nucleotide sequence ID" value="XM_067055220.1"/>
</dbReference>
<dbReference type="InterPro" id="IPR016130">
    <property type="entry name" value="Tyr_Pase_AS"/>
</dbReference>
<evidence type="ECO:0000256" key="2">
    <source>
        <dbReference type="ARBA" id="ARBA00022801"/>
    </source>
</evidence>
<keyword evidence="2" id="KW-0378">Hydrolase</keyword>
<keyword evidence="5" id="KW-0727">SH2 domain</keyword>
<evidence type="ECO:0000256" key="3">
    <source>
        <dbReference type="ARBA" id="ARBA00022912"/>
    </source>
</evidence>
<dbReference type="Proteomes" id="UP000594262">
    <property type="component" value="Unplaced"/>
</dbReference>
<sequence length="601" mass="68127">MYSRWFHPGATNSQAEEILNKNGVDGSFLVRPSESTTGDFTISVRHKGEVTNIKIQNDGDSFSIKGESEFQFATLSTLVEHYMAKPKSIKEKKGGFIELLYPIRSTDPTSERWFHGRLSSKECERLLLAKGKQGSYLVRESQSQPGQFALAVRCNNGVQQVIITHKEGKFAIKSGASFSSLSDLIDYYVDKPKLRDIKDGSPIKLREPYQSSSFTVTSIEDRIRVLRKENKRGVTGFREEFELLNRFDQSETAYSTHAGSMEENKWKNRYKNILPYDHSRVMLKGEKTKDVSRDYINANYINADLKTWKTRYIAAQGCLPNTCSDFWLMLHQHNVNVIVMLTNLEEKGKNKCAKYWPDLGLSEEYGRIIVDNMLEHKSNSFVVRELRVIDQEKPKKQPMMVYQYHFTEWPDHGVSEDPGIILGLLNEIHLKHESLSRNSPIVVHCSAGIGRTGTVMAIDILMHLIDEKGIDSEIDILRTCQLLRSERSGMVQTEVQYRFVYEAVKHYLSTEGTREIAKKKQERTGSVKTSYGNINFGKDGPKLESMPSSPPPEKPVPRPPGGRKHLATGVPPSRSKAVSFGKGNARVRVQTEPAPKNKGSK</sequence>
<proteinExistence type="predicted"/>
<dbReference type="InterPro" id="IPR036860">
    <property type="entry name" value="SH2_dom_sf"/>
</dbReference>
<feature type="region of interest" description="Disordered" evidence="6">
    <location>
        <begin position="516"/>
        <end position="601"/>
    </location>
</feature>
<dbReference type="SMART" id="SM00404">
    <property type="entry name" value="PTPc_motif"/>
    <property type="match status" value="1"/>
</dbReference>
<dbReference type="FunFam" id="3.90.190.10:FF:000102">
    <property type="entry name" value="Receptor-type tyrosine-protein phosphatase"/>
    <property type="match status" value="1"/>
</dbReference>